<dbReference type="AlphaFoldDB" id="A0A847RV57"/>
<keyword evidence="1" id="KW-0812">Transmembrane</keyword>
<proteinExistence type="predicted"/>
<keyword evidence="4" id="KW-1185">Reference proteome</keyword>
<protein>
    <submittedName>
        <fullName evidence="3">SDR family oxidoreductase</fullName>
    </submittedName>
</protein>
<feature type="transmembrane region" description="Helical" evidence="1">
    <location>
        <begin position="347"/>
        <end position="365"/>
    </location>
</feature>
<gene>
    <name evidence="3" type="ORF">HF682_00915</name>
</gene>
<evidence type="ECO:0000259" key="2">
    <source>
        <dbReference type="Pfam" id="PF01370"/>
    </source>
</evidence>
<feature type="transmembrane region" description="Helical" evidence="1">
    <location>
        <begin position="370"/>
        <end position="390"/>
    </location>
</feature>
<name>A0A847RV57_9NEIS</name>
<dbReference type="GO" id="GO:0044877">
    <property type="term" value="F:protein-containing complex binding"/>
    <property type="evidence" value="ECO:0007669"/>
    <property type="project" value="TreeGrafter"/>
</dbReference>
<dbReference type="Pfam" id="PF01370">
    <property type="entry name" value="Epimerase"/>
    <property type="match status" value="1"/>
</dbReference>
<accession>A0A847RV57</accession>
<feature type="transmembrane region" description="Helical" evidence="1">
    <location>
        <begin position="396"/>
        <end position="417"/>
    </location>
</feature>
<keyword evidence="1" id="KW-0472">Membrane</keyword>
<dbReference type="InterPro" id="IPR051207">
    <property type="entry name" value="ComplexI_NDUFA9_subunit"/>
</dbReference>
<feature type="domain" description="NAD-dependent epimerase/dehydratase" evidence="2">
    <location>
        <begin position="3"/>
        <end position="194"/>
    </location>
</feature>
<evidence type="ECO:0000313" key="4">
    <source>
        <dbReference type="Proteomes" id="UP000587991"/>
    </source>
</evidence>
<evidence type="ECO:0000256" key="1">
    <source>
        <dbReference type="SAM" id="Phobius"/>
    </source>
</evidence>
<dbReference type="EMBL" id="JABAIM010000001">
    <property type="protein sequence ID" value="NLR73721.1"/>
    <property type="molecule type" value="Genomic_DNA"/>
</dbReference>
<dbReference type="InterPro" id="IPR001509">
    <property type="entry name" value="Epimerase_deHydtase"/>
</dbReference>
<dbReference type="InterPro" id="IPR025695">
    <property type="entry name" value="DoxX-like"/>
</dbReference>
<dbReference type="Pfam" id="PF13781">
    <property type="entry name" value="DoxX_3"/>
    <property type="match status" value="1"/>
</dbReference>
<keyword evidence="1" id="KW-1133">Transmembrane helix</keyword>
<reference evidence="3 4" key="1">
    <citation type="submission" date="2020-04" db="EMBL/GenBank/DDBJ databases">
        <title>Draft genome of Leeia sp. IMCC25680.</title>
        <authorList>
            <person name="Song J."/>
            <person name="Cho J.-C."/>
        </authorList>
    </citation>
    <scope>NUCLEOTIDE SEQUENCE [LARGE SCALE GENOMIC DNA]</scope>
    <source>
        <strain evidence="3 4">IMCC25680</strain>
    </source>
</reference>
<organism evidence="3 4">
    <name type="scientific">Leeia aquatica</name>
    <dbReference type="NCBI Taxonomy" id="2725557"/>
    <lineage>
        <taxon>Bacteria</taxon>
        <taxon>Pseudomonadati</taxon>
        <taxon>Pseudomonadota</taxon>
        <taxon>Betaproteobacteria</taxon>
        <taxon>Neisseriales</taxon>
        <taxon>Leeiaceae</taxon>
        <taxon>Leeia</taxon>
    </lineage>
</organism>
<comment type="caution">
    <text evidence="3">The sequence shown here is derived from an EMBL/GenBank/DDBJ whole genome shotgun (WGS) entry which is preliminary data.</text>
</comment>
<dbReference type="PANTHER" id="PTHR12126:SF11">
    <property type="entry name" value="NADH DEHYDROGENASE [UBIQUINONE] 1 ALPHA SUBCOMPLEX SUBUNIT 9, MITOCHONDRIAL"/>
    <property type="match status" value="1"/>
</dbReference>
<dbReference type="Proteomes" id="UP000587991">
    <property type="component" value="Unassembled WGS sequence"/>
</dbReference>
<dbReference type="Gene3D" id="3.40.50.720">
    <property type="entry name" value="NAD(P)-binding Rossmann-like Domain"/>
    <property type="match status" value="1"/>
</dbReference>
<dbReference type="SUPFAM" id="SSF51735">
    <property type="entry name" value="NAD(P)-binding Rossmann-fold domains"/>
    <property type="match status" value="1"/>
</dbReference>
<dbReference type="PANTHER" id="PTHR12126">
    <property type="entry name" value="NADH-UBIQUINONE OXIDOREDUCTASE 39 KDA SUBUNIT-RELATED"/>
    <property type="match status" value="1"/>
</dbReference>
<sequence>MNILLLGASGFIGRQLAAQLVQHGHVVQAVGRSDPVLTGVRWVAADLAHMTQMKDWLPLLNGVDAVINCVGILLEPHAGAYATLHADMPCSLFAASEARQVRRVIQLSAWGSDVDAETAYWRSKGKADADLLGRDLDGVVLRPSLVYGEEGDSSRGMRTLATLPVLVLPMARRARVQPIHVDDLVALMLALLAAAPAQRGIVDAVGPHSCSFADYLSTLRQGMRAGASWVLPLPDGLAYTVARLAAHIPGSLLTPDTLRMLAASAGTGPLADPLPCQQLLGRPLRHPTNFAPPELRATAVMGWAEPILRVMMALLWLWSALTGWWWPREQSLGWLHACGIPAAWAPAALNGACLLDISLAVLLVLRPRRWLWGAQALLVAFYSVSLSVGMPEPEWWLHPFGALSKNLPIVLLLIMMWRMSEDKP</sequence>
<dbReference type="RefSeq" id="WP_168875382.1">
    <property type="nucleotide sequence ID" value="NZ_JABAIM010000001.1"/>
</dbReference>
<dbReference type="InterPro" id="IPR036291">
    <property type="entry name" value="NAD(P)-bd_dom_sf"/>
</dbReference>
<evidence type="ECO:0000313" key="3">
    <source>
        <dbReference type="EMBL" id="NLR73721.1"/>
    </source>
</evidence>